<dbReference type="Pfam" id="PF05685">
    <property type="entry name" value="Uma2"/>
    <property type="match status" value="1"/>
</dbReference>
<dbReference type="InterPro" id="IPR012296">
    <property type="entry name" value="Nuclease_put_TT1808"/>
</dbReference>
<dbReference type="SUPFAM" id="SSF52980">
    <property type="entry name" value="Restriction endonuclease-like"/>
    <property type="match status" value="1"/>
</dbReference>
<keyword evidence="2" id="KW-0540">Nuclease</keyword>
<organism evidence="2 3">
    <name type="scientific">Floridaenema fluviatile BLCC-F154</name>
    <dbReference type="NCBI Taxonomy" id="3153640"/>
    <lineage>
        <taxon>Bacteria</taxon>
        <taxon>Bacillati</taxon>
        <taxon>Cyanobacteriota</taxon>
        <taxon>Cyanophyceae</taxon>
        <taxon>Oscillatoriophycideae</taxon>
        <taxon>Aerosakkonematales</taxon>
        <taxon>Aerosakkonemataceae</taxon>
        <taxon>Floridanema</taxon>
        <taxon>Floridanema fluviatile</taxon>
    </lineage>
</organism>
<accession>A0ABV4YFI2</accession>
<keyword evidence="2" id="KW-0378">Hydrolase</keyword>
<keyword evidence="2" id="KW-0255">Endonuclease</keyword>
<proteinExistence type="predicted"/>
<feature type="domain" description="Putative restriction endonuclease" evidence="1">
    <location>
        <begin position="13"/>
        <end position="167"/>
    </location>
</feature>
<protein>
    <submittedName>
        <fullName evidence="2">Uma2 family endonuclease</fullName>
    </submittedName>
</protein>
<dbReference type="InterPro" id="IPR011335">
    <property type="entry name" value="Restrct_endonuc-II-like"/>
</dbReference>
<dbReference type="GO" id="GO:0004519">
    <property type="term" value="F:endonuclease activity"/>
    <property type="evidence" value="ECO:0007669"/>
    <property type="project" value="UniProtKB-KW"/>
</dbReference>
<reference evidence="2 3" key="1">
    <citation type="submission" date="2024-09" db="EMBL/GenBank/DDBJ databases">
        <title>Floridaenema gen nov. (Aerosakkonemataceae, Aerosakkonematales ord. nov., Cyanobacteria) from benthic tropical and subtropical fresh waters, with the description of four new species.</title>
        <authorList>
            <person name="Moretto J.A."/>
            <person name="Berthold D.E."/>
            <person name="Lefler F.W."/>
            <person name="Huang I.-S."/>
            <person name="Laughinghouse H. IV."/>
        </authorList>
    </citation>
    <scope>NUCLEOTIDE SEQUENCE [LARGE SCALE GENOMIC DNA]</scope>
    <source>
        <strain evidence="2 3">BLCC-F154</strain>
    </source>
</reference>
<dbReference type="PANTHER" id="PTHR36558">
    <property type="entry name" value="GLR1098 PROTEIN"/>
    <property type="match status" value="1"/>
</dbReference>
<dbReference type="Proteomes" id="UP001576776">
    <property type="component" value="Unassembled WGS sequence"/>
</dbReference>
<evidence type="ECO:0000259" key="1">
    <source>
        <dbReference type="Pfam" id="PF05685"/>
    </source>
</evidence>
<name>A0ABV4YFI2_9CYAN</name>
<dbReference type="PANTHER" id="PTHR36558:SF1">
    <property type="entry name" value="RESTRICTION ENDONUCLEASE DOMAIN-CONTAINING PROTEIN-RELATED"/>
    <property type="match status" value="1"/>
</dbReference>
<evidence type="ECO:0000313" key="2">
    <source>
        <dbReference type="EMBL" id="MFB2937261.1"/>
    </source>
</evidence>
<dbReference type="RefSeq" id="WP_413258795.1">
    <property type="nucleotide sequence ID" value="NZ_JBHFNS010000070.1"/>
</dbReference>
<gene>
    <name evidence="2" type="ORF">ACE1B6_18595</name>
</gene>
<sequence length="197" mass="22940">MIANQSPNYISPEKYLKGEELSQIKHEYINGQIYAMAGATDAHVTISGNLFALLRNHVRGSGCRVYMADMKAYIEIANIFYYPDVMVTCDARDREFQNYKKHPCLIVEVLSQKTEAFDRGDKFTDYQQLETLQEYVLISQKRQRIECFRRNAEGFWVLQTYNQGSEIHLASIDFRTSIDSLYEDVIFGNNELENELF</sequence>
<comment type="caution">
    <text evidence="2">The sequence shown here is derived from an EMBL/GenBank/DDBJ whole genome shotgun (WGS) entry which is preliminary data.</text>
</comment>
<dbReference type="CDD" id="cd06260">
    <property type="entry name" value="DUF820-like"/>
    <property type="match status" value="1"/>
</dbReference>
<dbReference type="EMBL" id="JBHFNS010000070">
    <property type="protein sequence ID" value="MFB2937261.1"/>
    <property type="molecule type" value="Genomic_DNA"/>
</dbReference>
<keyword evidence="3" id="KW-1185">Reference proteome</keyword>
<dbReference type="InterPro" id="IPR008538">
    <property type="entry name" value="Uma2"/>
</dbReference>
<evidence type="ECO:0000313" key="3">
    <source>
        <dbReference type="Proteomes" id="UP001576776"/>
    </source>
</evidence>
<dbReference type="Gene3D" id="3.90.1570.10">
    <property type="entry name" value="tt1808, chain A"/>
    <property type="match status" value="1"/>
</dbReference>